<reference evidence="1 2" key="1">
    <citation type="submission" date="2018-12" db="EMBL/GenBank/DDBJ databases">
        <title>Genomic insights into the evolutionary origins and pathogenicity of five Vibrio parahaemolyticus strains isolated from the shrimp with acute hepatopancreatic necrosis disease (AHPND).</title>
        <authorList>
            <person name="Yang Q."/>
            <person name="Dong X."/>
            <person name="Xie G."/>
            <person name="Fu S."/>
            <person name="Zou P."/>
            <person name="Sun J."/>
            <person name="Wang Y."/>
            <person name="Huang J."/>
        </authorList>
    </citation>
    <scope>NUCLEOTIDE SEQUENCE [LARGE SCALE GENOMIC DNA]</scope>
    <source>
        <strain evidence="1 2">20160303005-1</strain>
        <plasmid evidence="2">pvpsd2016-3</plasmid>
    </source>
</reference>
<proteinExistence type="predicted"/>
<dbReference type="AlphaFoldDB" id="A0AAX1G151"/>
<protein>
    <submittedName>
        <fullName evidence="1">Type II toxin-antitoxin system RelE/ParE family toxin</fullName>
    </submittedName>
</protein>
<dbReference type="PANTHER" id="PTHR40266:SF2">
    <property type="entry name" value="TOXIN HIGB-1"/>
    <property type="match status" value="1"/>
</dbReference>
<dbReference type="PANTHER" id="PTHR40266">
    <property type="entry name" value="TOXIN HIGB-1"/>
    <property type="match status" value="1"/>
</dbReference>
<organism evidence="1 2">
    <name type="scientific">Vibrio parahaemolyticus</name>
    <dbReference type="NCBI Taxonomy" id="670"/>
    <lineage>
        <taxon>Bacteria</taxon>
        <taxon>Pseudomonadati</taxon>
        <taxon>Pseudomonadota</taxon>
        <taxon>Gammaproteobacteria</taxon>
        <taxon>Vibrionales</taxon>
        <taxon>Vibrionaceae</taxon>
        <taxon>Vibrio</taxon>
    </lineage>
</organism>
<gene>
    <name evidence="1" type="ORF">EHC69_28565</name>
</gene>
<dbReference type="InterPro" id="IPR007711">
    <property type="entry name" value="HigB-1"/>
</dbReference>
<dbReference type="InterPro" id="IPR035093">
    <property type="entry name" value="RelE/ParE_toxin_dom_sf"/>
</dbReference>
<accession>A0AAX1G151</accession>
<geneLocation type="plasmid" evidence="2">
    <name>pvpsd2016-3</name>
</geneLocation>
<dbReference type="Pfam" id="PF05015">
    <property type="entry name" value="HigB-like_toxin"/>
    <property type="match status" value="1"/>
</dbReference>
<dbReference type="EMBL" id="CP034302">
    <property type="protein sequence ID" value="QHH13214.1"/>
    <property type="molecule type" value="Genomic_DNA"/>
</dbReference>
<evidence type="ECO:0000313" key="1">
    <source>
        <dbReference type="EMBL" id="QHH13214.1"/>
    </source>
</evidence>
<dbReference type="Gene3D" id="3.30.2310.20">
    <property type="entry name" value="RelE-like"/>
    <property type="match status" value="1"/>
</dbReference>
<sequence>MAVNFKAEWLEAFYEEDKHHRLIPKTIENALFRKLEILDAAKAESDLRVPPGNRFEHLEGNLKGWCSIRVNKQYRLIFKWVNGVAEDTYLDPHKY</sequence>
<name>A0AAX1G151_VIBPH</name>
<dbReference type="RefSeq" id="WP_086482456.1">
    <property type="nucleotide sequence ID" value="NZ_CP034302.1"/>
</dbReference>
<evidence type="ECO:0000313" key="2">
    <source>
        <dbReference type="Proteomes" id="UP000464718"/>
    </source>
</evidence>
<dbReference type="Proteomes" id="UP000464718">
    <property type="component" value="Plasmid pvpsd2016-3"/>
</dbReference>
<dbReference type="SUPFAM" id="SSF143011">
    <property type="entry name" value="RelE-like"/>
    <property type="match status" value="1"/>
</dbReference>
<keyword evidence="1" id="KW-0614">Plasmid</keyword>